<proteinExistence type="predicted"/>
<name>A0A9R1V7I7_LACSA</name>
<accession>A0A9R1V7I7</accession>
<dbReference type="Proteomes" id="UP000235145">
    <property type="component" value="Unassembled WGS sequence"/>
</dbReference>
<comment type="caution">
    <text evidence="1">The sequence shown here is derived from an EMBL/GenBank/DDBJ whole genome shotgun (WGS) entry which is preliminary data.</text>
</comment>
<dbReference type="EMBL" id="NBSK02000006">
    <property type="protein sequence ID" value="KAJ0201121.1"/>
    <property type="molecule type" value="Genomic_DNA"/>
</dbReference>
<keyword evidence="2" id="KW-1185">Reference proteome</keyword>
<gene>
    <name evidence="1" type="ORF">LSAT_V11C600303040</name>
</gene>
<reference evidence="1 2" key="1">
    <citation type="journal article" date="2017" name="Nat. Commun.">
        <title>Genome assembly with in vitro proximity ligation data and whole-genome triplication in lettuce.</title>
        <authorList>
            <person name="Reyes-Chin-Wo S."/>
            <person name="Wang Z."/>
            <person name="Yang X."/>
            <person name="Kozik A."/>
            <person name="Arikit S."/>
            <person name="Song C."/>
            <person name="Xia L."/>
            <person name="Froenicke L."/>
            <person name="Lavelle D.O."/>
            <person name="Truco M.J."/>
            <person name="Xia R."/>
            <person name="Zhu S."/>
            <person name="Xu C."/>
            <person name="Xu H."/>
            <person name="Xu X."/>
            <person name="Cox K."/>
            <person name="Korf I."/>
            <person name="Meyers B.C."/>
            <person name="Michelmore R.W."/>
        </authorList>
    </citation>
    <scope>NUCLEOTIDE SEQUENCE [LARGE SCALE GENOMIC DNA]</scope>
    <source>
        <strain evidence="2">cv. Salinas</strain>
        <tissue evidence="1">Seedlings</tissue>
    </source>
</reference>
<dbReference type="AlphaFoldDB" id="A0A9R1V7I7"/>
<evidence type="ECO:0000313" key="2">
    <source>
        <dbReference type="Proteomes" id="UP000235145"/>
    </source>
</evidence>
<organism evidence="1 2">
    <name type="scientific">Lactuca sativa</name>
    <name type="common">Garden lettuce</name>
    <dbReference type="NCBI Taxonomy" id="4236"/>
    <lineage>
        <taxon>Eukaryota</taxon>
        <taxon>Viridiplantae</taxon>
        <taxon>Streptophyta</taxon>
        <taxon>Embryophyta</taxon>
        <taxon>Tracheophyta</taxon>
        <taxon>Spermatophyta</taxon>
        <taxon>Magnoliopsida</taxon>
        <taxon>eudicotyledons</taxon>
        <taxon>Gunneridae</taxon>
        <taxon>Pentapetalae</taxon>
        <taxon>asterids</taxon>
        <taxon>campanulids</taxon>
        <taxon>Asterales</taxon>
        <taxon>Asteraceae</taxon>
        <taxon>Cichorioideae</taxon>
        <taxon>Cichorieae</taxon>
        <taxon>Lactucinae</taxon>
        <taxon>Lactuca</taxon>
    </lineage>
</organism>
<evidence type="ECO:0000313" key="1">
    <source>
        <dbReference type="EMBL" id="KAJ0201121.1"/>
    </source>
</evidence>
<evidence type="ECO:0008006" key="3">
    <source>
        <dbReference type="Google" id="ProtNLM"/>
    </source>
</evidence>
<sequence length="102" mass="11905">MDRVAITESFTETEIKEAVWCCGSEKVPRLDGFTFTFLKNYWELIKLVVFMFVKDFKSSGVLAKGYISSFISLIPKAFDLLSWEFLDDYGSNEFWVEVEKMD</sequence>
<protein>
    <recommendedName>
        <fullName evidence="3">RNA-directed DNA polymerase, eukaryota, reverse transcriptase zinc-binding domain protein</fullName>
    </recommendedName>
</protein>